<proteinExistence type="predicted"/>
<dbReference type="InterPro" id="IPR050883">
    <property type="entry name" value="PNGase"/>
</dbReference>
<dbReference type="PANTHER" id="PTHR12143">
    <property type="entry name" value="PEPTIDE N-GLYCANASE PNGASE -RELATED"/>
    <property type="match status" value="1"/>
</dbReference>
<dbReference type="Gene3D" id="3.30.2080.10">
    <property type="entry name" value="GH92 mannosidase domain"/>
    <property type="match status" value="1"/>
</dbReference>
<gene>
    <name evidence="7" type="ORF">SAMN05216490_1342</name>
</gene>
<sequence>MLKILKYSLSLLTLAISLNGFAQEKLTKYVDPFIGTGGHGHTFPGAIVPFGMIQLSPDNGRTGWDWCGGYHYGDSVIVGFSHMHLSGTGIGDWCDISVMPENKLITDTADHGLAKFSHGNEIATPGFYKVAMDNGITAAFTVTEHCGFHNYTFPANVSPVIKLDLGYHQNWDKPTSTYVKQLNDSTLVGYRYSTGWAQTQRVYFALRSSVPFSKLLITADGKQITVSEANGTAVVAQLLFNTQKPNHVMLKVALSTVSTDNAVQALKEIKNWDFNSIRNQAAEKWEHELSKIQINTNDLRIKRIFYTGIYHTCIAPSQYSDADGTYQNAKGEIHQMPAGQQRYTTYSLWDTFRALNPLYTITQGERYSGILNSMLAFYKENGLLPVWDLSTNETNCMTGYHAVPVLADAILKGIKGIDYQLAYTAMKASAMENIRGCNYYRQYGYIPQDKYGASVTNTLEYSYDDWCIAQVAQKLGYATDYKYFMKRSASWENLYDPITGFMRAKNSDGSWVAPFDPFYSEHNPDKAMFMEGDAWQYTFFVPQDVDGLISAYGGKQKFVKKLDSLFTVSSVMHGEDQSPDISGMIGQYAHGNEPSHHVAYLYDYAGEPWKTQSRVRMVVDSLYHDQPDGYAGNEDCGQMSAWAVWSIAGLYPANPASGRYMFGSPTVNETVIKTKGGRFIIRAVNNNKANVYIQSATLNGKPYHKLYITHQQLINGGTLAFTMGPKINKTWFTAE</sequence>
<evidence type="ECO:0000259" key="6">
    <source>
        <dbReference type="Pfam" id="PF17678"/>
    </source>
</evidence>
<keyword evidence="8" id="KW-1185">Reference proteome</keyword>
<dbReference type="GO" id="GO:0006516">
    <property type="term" value="P:glycoprotein catabolic process"/>
    <property type="evidence" value="ECO:0007669"/>
    <property type="project" value="TreeGrafter"/>
</dbReference>
<evidence type="ECO:0000256" key="3">
    <source>
        <dbReference type="ARBA" id="ARBA00022837"/>
    </source>
</evidence>
<dbReference type="GO" id="GO:0030246">
    <property type="term" value="F:carbohydrate binding"/>
    <property type="evidence" value="ECO:0007669"/>
    <property type="project" value="InterPro"/>
</dbReference>
<evidence type="ECO:0000256" key="2">
    <source>
        <dbReference type="ARBA" id="ARBA00011245"/>
    </source>
</evidence>
<feature type="signal peptide" evidence="4">
    <location>
        <begin position="1"/>
        <end position="22"/>
    </location>
</feature>
<keyword evidence="3" id="KW-0106">Calcium</keyword>
<dbReference type="FunFam" id="1.20.1050.60:FF:000001">
    <property type="entry name" value="Putative alpha-1,2-mannosidase"/>
    <property type="match status" value="1"/>
</dbReference>
<dbReference type="NCBIfam" id="TIGR01180">
    <property type="entry name" value="aman2_put"/>
    <property type="match status" value="1"/>
</dbReference>
<evidence type="ECO:0000256" key="4">
    <source>
        <dbReference type="SAM" id="SignalP"/>
    </source>
</evidence>
<dbReference type="AlphaFoldDB" id="A0A1H1T119"/>
<evidence type="ECO:0000313" key="7">
    <source>
        <dbReference type="EMBL" id="SDS53967.1"/>
    </source>
</evidence>
<keyword evidence="4" id="KW-0732">Signal</keyword>
<dbReference type="RefSeq" id="WP_091370542.1">
    <property type="nucleotide sequence ID" value="NZ_LT629740.1"/>
</dbReference>
<evidence type="ECO:0000256" key="1">
    <source>
        <dbReference type="ARBA" id="ARBA00001913"/>
    </source>
</evidence>
<dbReference type="OrthoDB" id="9758101at2"/>
<dbReference type="Gene3D" id="2.70.98.10">
    <property type="match status" value="1"/>
</dbReference>
<dbReference type="GO" id="GO:0005975">
    <property type="term" value="P:carbohydrate metabolic process"/>
    <property type="evidence" value="ECO:0007669"/>
    <property type="project" value="InterPro"/>
</dbReference>
<dbReference type="InterPro" id="IPR012939">
    <property type="entry name" value="Glyco_hydro_92"/>
</dbReference>
<dbReference type="Pfam" id="PF07971">
    <property type="entry name" value="Glyco_hydro_92"/>
    <property type="match status" value="1"/>
</dbReference>
<dbReference type="SUPFAM" id="SSF48208">
    <property type="entry name" value="Six-hairpin glycosidases"/>
    <property type="match status" value="1"/>
</dbReference>
<dbReference type="EMBL" id="LT629740">
    <property type="protein sequence ID" value="SDS53967.1"/>
    <property type="molecule type" value="Genomic_DNA"/>
</dbReference>
<protein>
    <submittedName>
        <fullName evidence="7">Alpha-1,2-mannosidase, putative</fullName>
    </submittedName>
</protein>
<feature type="domain" description="Glycosyl hydrolase family 92 N-terminal" evidence="6">
    <location>
        <begin position="29"/>
        <end position="255"/>
    </location>
</feature>
<comment type="subunit">
    <text evidence="2">Monomer.</text>
</comment>
<dbReference type="GO" id="GO:0000224">
    <property type="term" value="F:peptide-N4-(N-acetyl-beta-glucosaminyl)asparagine amidase activity"/>
    <property type="evidence" value="ECO:0007669"/>
    <property type="project" value="TreeGrafter"/>
</dbReference>
<dbReference type="Gene3D" id="1.20.1050.60">
    <property type="entry name" value="alpha-1,2-mannosidase"/>
    <property type="match status" value="1"/>
</dbReference>
<dbReference type="FunFam" id="3.30.2080.10:FF:000001">
    <property type="entry name" value="Alpha-1,2-mannosidase subfamily"/>
    <property type="match status" value="1"/>
</dbReference>
<evidence type="ECO:0000259" key="5">
    <source>
        <dbReference type="Pfam" id="PF07971"/>
    </source>
</evidence>
<evidence type="ECO:0000313" key="8">
    <source>
        <dbReference type="Proteomes" id="UP000199679"/>
    </source>
</evidence>
<dbReference type="GO" id="GO:0005829">
    <property type="term" value="C:cytosol"/>
    <property type="evidence" value="ECO:0007669"/>
    <property type="project" value="TreeGrafter"/>
</dbReference>
<dbReference type="Gene3D" id="1.20.1610.10">
    <property type="entry name" value="alpha-1,2-mannosidases domains"/>
    <property type="match status" value="1"/>
</dbReference>
<name>A0A1H1T119_MUCMA</name>
<dbReference type="InterPro" id="IPR008928">
    <property type="entry name" value="6-hairpin_glycosidase_sf"/>
</dbReference>
<dbReference type="InterPro" id="IPR005887">
    <property type="entry name" value="GH92_a_mannosidase_put"/>
</dbReference>
<reference evidence="7 8" key="1">
    <citation type="submission" date="2016-10" db="EMBL/GenBank/DDBJ databases">
        <authorList>
            <person name="de Groot N.N."/>
        </authorList>
    </citation>
    <scope>NUCLEOTIDE SEQUENCE [LARGE SCALE GENOMIC DNA]</scope>
    <source>
        <strain evidence="7 8">MP1X4</strain>
    </source>
</reference>
<dbReference type="Pfam" id="PF17678">
    <property type="entry name" value="Glyco_hydro_92N"/>
    <property type="match status" value="1"/>
</dbReference>
<feature type="chain" id="PRO_5009260677" evidence="4">
    <location>
        <begin position="23"/>
        <end position="735"/>
    </location>
</feature>
<feature type="domain" description="Glycosyl hydrolase family 92" evidence="5">
    <location>
        <begin position="264"/>
        <end position="725"/>
    </location>
</feature>
<dbReference type="Proteomes" id="UP000199679">
    <property type="component" value="Chromosome I"/>
</dbReference>
<comment type="cofactor">
    <cofactor evidence="1">
        <name>Ca(2+)</name>
        <dbReference type="ChEBI" id="CHEBI:29108"/>
    </cofactor>
</comment>
<accession>A0A1H1T119</accession>
<dbReference type="PANTHER" id="PTHR12143:SF39">
    <property type="entry name" value="SECRETED PROTEIN"/>
    <property type="match status" value="1"/>
</dbReference>
<dbReference type="InterPro" id="IPR014718">
    <property type="entry name" value="GH-type_carb-bd"/>
</dbReference>
<dbReference type="InterPro" id="IPR041371">
    <property type="entry name" value="GH92_N"/>
</dbReference>
<organism evidence="7 8">
    <name type="scientific">Mucilaginibacter mallensis</name>
    <dbReference type="NCBI Taxonomy" id="652787"/>
    <lineage>
        <taxon>Bacteria</taxon>
        <taxon>Pseudomonadati</taxon>
        <taxon>Bacteroidota</taxon>
        <taxon>Sphingobacteriia</taxon>
        <taxon>Sphingobacteriales</taxon>
        <taxon>Sphingobacteriaceae</taxon>
        <taxon>Mucilaginibacter</taxon>
    </lineage>
</organism>